<dbReference type="InterPro" id="IPR023549">
    <property type="entry name" value="Subtilisin_inhibitor"/>
</dbReference>
<evidence type="ECO:0000313" key="9">
    <source>
        <dbReference type="EMBL" id="MQY13118.1"/>
    </source>
</evidence>
<accession>A0A7K0CI13</accession>
<evidence type="ECO:0000256" key="2">
    <source>
        <dbReference type="ARBA" id="ARBA00010472"/>
    </source>
</evidence>
<dbReference type="OrthoDB" id="3542626at2"/>
<evidence type="ECO:0000256" key="4">
    <source>
        <dbReference type="ARBA" id="ARBA00022690"/>
    </source>
</evidence>
<evidence type="ECO:0000313" key="10">
    <source>
        <dbReference type="Proteomes" id="UP000466345"/>
    </source>
</evidence>
<dbReference type="SUPFAM" id="SSF55399">
    <property type="entry name" value="Subtilisin inhibitor"/>
    <property type="match status" value="1"/>
</dbReference>
<evidence type="ECO:0000259" key="8">
    <source>
        <dbReference type="Pfam" id="PF00720"/>
    </source>
</evidence>
<reference evidence="9 10" key="1">
    <citation type="submission" date="2019-10" db="EMBL/GenBank/DDBJ databases">
        <title>Streptomyces smaragdinus sp. nov. and Streptomyces fabii sp. nov., isolated from the gut of fungus growing-termite Macrotermes natalensis.</title>
        <authorList>
            <person name="Schwitalla J."/>
            <person name="Benndorf R."/>
            <person name="Martin K."/>
            <person name="De Beer W."/>
            <person name="Kaster A.-K."/>
            <person name="Vollmers J."/>
            <person name="Poulsen M."/>
            <person name="Beemelmanns C."/>
        </authorList>
    </citation>
    <scope>NUCLEOTIDE SEQUENCE [LARGE SCALE GENOMIC DNA]</scope>
    <source>
        <strain evidence="9 10">RB5</strain>
    </source>
</reference>
<gene>
    <name evidence="9" type="primary">sti</name>
    <name evidence="9" type="ORF">SRB5_32590</name>
</gene>
<keyword evidence="7" id="KW-0732">Signal</keyword>
<dbReference type="Gene3D" id="3.30.350.10">
    <property type="entry name" value="Subtilisin inhibitor-like"/>
    <property type="match status" value="1"/>
</dbReference>
<sequence length="139" mass="15224">MRNLSLFTAGTAALIALSAPATATAAQAPSESFRQPEAASHLILIAQETRSGDPLDVAYLECAPPGGTHPTPREACGELRKAGGDFRKLDHKRGRCTREFNPVRLYAYGNWQRKDVKFVSKVYPNRCEANLATANVFKY</sequence>
<dbReference type="Pfam" id="PF00720">
    <property type="entry name" value="SSI"/>
    <property type="match status" value="1"/>
</dbReference>
<dbReference type="EMBL" id="WEGJ01000010">
    <property type="protein sequence ID" value="MQY13118.1"/>
    <property type="molecule type" value="Genomic_DNA"/>
</dbReference>
<dbReference type="InterPro" id="IPR036819">
    <property type="entry name" value="Subtilisin_inhibitor-like_sf"/>
</dbReference>
<comment type="similarity">
    <text evidence="2">Belongs to the protease inhibitor I16 (SSI) family.</text>
</comment>
<dbReference type="GO" id="GO:0005576">
    <property type="term" value="C:extracellular region"/>
    <property type="evidence" value="ECO:0007669"/>
    <property type="project" value="UniProtKB-SubCell"/>
</dbReference>
<evidence type="ECO:0000256" key="7">
    <source>
        <dbReference type="SAM" id="SignalP"/>
    </source>
</evidence>
<dbReference type="AlphaFoldDB" id="A0A7K0CI13"/>
<evidence type="ECO:0000256" key="6">
    <source>
        <dbReference type="ARBA" id="ARBA00023157"/>
    </source>
</evidence>
<proteinExistence type="inferred from homology"/>
<keyword evidence="5" id="KW-0722">Serine protease inhibitor</keyword>
<keyword evidence="10" id="KW-1185">Reference proteome</keyword>
<organism evidence="9 10">
    <name type="scientific">Streptomyces smaragdinus</name>
    <dbReference type="NCBI Taxonomy" id="2585196"/>
    <lineage>
        <taxon>Bacteria</taxon>
        <taxon>Bacillati</taxon>
        <taxon>Actinomycetota</taxon>
        <taxon>Actinomycetes</taxon>
        <taxon>Kitasatosporales</taxon>
        <taxon>Streptomycetaceae</taxon>
        <taxon>Streptomyces</taxon>
    </lineage>
</organism>
<feature type="signal peptide" evidence="7">
    <location>
        <begin position="1"/>
        <end position="23"/>
    </location>
</feature>
<dbReference type="RefSeq" id="WP_153452691.1">
    <property type="nucleotide sequence ID" value="NZ_WEGJ01000010.1"/>
</dbReference>
<dbReference type="GO" id="GO:0004867">
    <property type="term" value="F:serine-type endopeptidase inhibitor activity"/>
    <property type="evidence" value="ECO:0007669"/>
    <property type="project" value="UniProtKB-KW"/>
</dbReference>
<feature type="domain" description="Subtilisin inhibitor" evidence="8">
    <location>
        <begin position="47"/>
        <end position="125"/>
    </location>
</feature>
<dbReference type="Proteomes" id="UP000466345">
    <property type="component" value="Unassembled WGS sequence"/>
</dbReference>
<evidence type="ECO:0000256" key="5">
    <source>
        <dbReference type="ARBA" id="ARBA00022900"/>
    </source>
</evidence>
<evidence type="ECO:0000256" key="1">
    <source>
        <dbReference type="ARBA" id="ARBA00004613"/>
    </source>
</evidence>
<name>A0A7K0CI13_9ACTN</name>
<evidence type="ECO:0000256" key="3">
    <source>
        <dbReference type="ARBA" id="ARBA00022525"/>
    </source>
</evidence>
<keyword evidence="3" id="KW-0964">Secreted</keyword>
<comment type="subcellular location">
    <subcellularLocation>
        <location evidence="1">Secreted</location>
    </subcellularLocation>
</comment>
<feature type="chain" id="PRO_5039730891" evidence="7">
    <location>
        <begin position="24"/>
        <end position="139"/>
    </location>
</feature>
<keyword evidence="4" id="KW-0646">Protease inhibitor</keyword>
<comment type="caution">
    <text evidence="9">The sequence shown here is derived from an EMBL/GenBank/DDBJ whole genome shotgun (WGS) entry which is preliminary data.</text>
</comment>
<keyword evidence="6" id="KW-1015">Disulfide bond</keyword>
<protein>
    <submittedName>
        <fullName evidence="9">Subtilase-type protease inhibitor</fullName>
    </submittedName>
</protein>